<dbReference type="GO" id="GO:0003700">
    <property type="term" value="F:DNA-binding transcription factor activity"/>
    <property type="evidence" value="ECO:0007669"/>
    <property type="project" value="TreeGrafter"/>
</dbReference>
<proteinExistence type="predicted"/>
<dbReference type="Gene3D" id="1.10.10.10">
    <property type="entry name" value="Winged helix-like DNA-binding domain superfamily/Winged helix DNA-binding domain"/>
    <property type="match status" value="1"/>
</dbReference>
<dbReference type="Pfam" id="PF02082">
    <property type="entry name" value="Rrf2"/>
    <property type="match status" value="1"/>
</dbReference>
<keyword evidence="1" id="KW-0238">DNA-binding</keyword>
<dbReference type="GO" id="GO:0003677">
    <property type="term" value="F:DNA binding"/>
    <property type="evidence" value="ECO:0007669"/>
    <property type="project" value="UniProtKB-KW"/>
</dbReference>
<dbReference type="PANTHER" id="PTHR33221:SF5">
    <property type="entry name" value="HTH-TYPE TRANSCRIPTIONAL REGULATOR ISCR"/>
    <property type="match status" value="1"/>
</dbReference>
<dbReference type="PANTHER" id="PTHR33221">
    <property type="entry name" value="WINGED HELIX-TURN-HELIX TRANSCRIPTIONAL REGULATOR, RRF2 FAMILY"/>
    <property type="match status" value="1"/>
</dbReference>
<dbReference type="InterPro" id="IPR030489">
    <property type="entry name" value="TR_Rrf2-type_CS"/>
</dbReference>
<dbReference type="AlphaFoldDB" id="A0A1F4UG76"/>
<dbReference type="InterPro" id="IPR036390">
    <property type="entry name" value="WH_DNA-bd_sf"/>
</dbReference>
<organism evidence="2 3">
    <name type="scientific">candidate division WOR-3 bacterium RBG_13_43_14</name>
    <dbReference type="NCBI Taxonomy" id="1802590"/>
    <lineage>
        <taxon>Bacteria</taxon>
        <taxon>Bacteria division WOR-3</taxon>
    </lineage>
</organism>
<dbReference type="GO" id="GO:0005829">
    <property type="term" value="C:cytosol"/>
    <property type="evidence" value="ECO:0007669"/>
    <property type="project" value="TreeGrafter"/>
</dbReference>
<evidence type="ECO:0000313" key="3">
    <source>
        <dbReference type="Proteomes" id="UP000177025"/>
    </source>
</evidence>
<dbReference type="Proteomes" id="UP000177025">
    <property type="component" value="Unassembled WGS sequence"/>
</dbReference>
<dbReference type="PROSITE" id="PS01332">
    <property type="entry name" value="HTH_RRF2_1"/>
    <property type="match status" value="1"/>
</dbReference>
<evidence type="ECO:0008006" key="4">
    <source>
        <dbReference type="Google" id="ProtNLM"/>
    </source>
</evidence>
<dbReference type="InterPro" id="IPR036388">
    <property type="entry name" value="WH-like_DNA-bd_sf"/>
</dbReference>
<evidence type="ECO:0000313" key="2">
    <source>
        <dbReference type="EMBL" id="OGC43800.1"/>
    </source>
</evidence>
<dbReference type="InterPro" id="IPR000944">
    <property type="entry name" value="Tscrpt_reg_Rrf2"/>
</dbReference>
<name>A0A1F4UG76_UNCW3</name>
<dbReference type="SUPFAM" id="SSF46785">
    <property type="entry name" value="Winged helix' DNA-binding domain"/>
    <property type="match status" value="1"/>
</dbReference>
<reference evidence="2 3" key="1">
    <citation type="journal article" date="2016" name="Nat. Commun.">
        <title>Thousands of microbial genomes shed light on interconnected biogeochemical processes in an aquifer system.</title>
        <authorList>
            <person name="Anantharaman K."/>
            <person name="Brown C.T."/>
            <person name="Hug L.A."/>
            <person name="Sharon I."/>
            <person name="Castelle C.J."/>
            <person name="Probst A.J."/>
            <person name="Thomas B.C."/>
            <person name="Singh A."/>
            <person name="Wilkins M.J."/>
            <person name="Karaoz U."/>
            <person name="Brodie E.L."/>
            <person name="Williams K.H."/>
            <person name="Hubbard S.S."/>
            <person name="Banfield J.F."/>
        </authorList>
    </citation>
    <scope>NUCLEOTIDE SEQUENCE [LARGE SCALE GENOMIC DNA]</scope>
</reference>
<dbReference type="NCBIfam" id="TIGR00738">
    <property type="entry name" value="rrf2_super"/>
    <property type="match status" value="1"/>
</dbReference>
<dbReference type="EMBL" id="MEUM01000007">
    <property type="protein sequence ID" value="OGC43800.1"/>
    <property type="molecule type" value="Genomic_DNA"/>
</dbReference>
<gene>
    <name evidence="2" type="ORF">A2Y85_01120</name>
</gene>
<dbReference type="PROSITE" id="PS51197">
    <property type="entry name" value="HTH_RRF2_2"/>
    <property type="match status" value="1"/>
</dbReference>
<sequence>MRITTRTRYGTRLMVQLAMNYRRGYMAIKDVVAQEKVSKKYLERILYDLKSHGLVKTTRGVKGGYRLTLPPNKIKVADIFVALEGPVQLVNCHANYKCNLVRTCVTRDLWYELSRMIEKKLKSMTLARLARRKTIKEKKYE</sequence>
<evidence type="ECO:0000256" key="1">
    <source>
        <dbReference type="ARBA" id="ARBA00023125"/>
    </source>
</evidence>
<protein>
    <recommendedName>
        <fullName evidence="4">Rrf2 family transcriptional regulator</fullName>
    </recommendedName>
</protein>
<accession>A0A1F4UG76</accession>
<comment type="caution">
    <text evidence="2">The sequence shown here is derived from an EMBL/GenBank/DDBJ whole genome shotgun (WGS) entry which is preliminary data.</text>
</comment>